<feature type="compositionally biased region" description="Acidic residues" evidence="1">
    <location>
        <begin position="923"/>
        <end position="932"/>
    </location>
</feature>
<dbReference type="Pfam" id="PF15094">
    <property type="entry name" value="DUF4556"/>
    <property type="match status" value="1"/>
</dbReference>
<name>A0A643BMH6_BALPH</name>
<dbReference type="PANTHER" id="PTHR38653:SF1">
    <property type="entry name" value="GENE 572-RELATED"/>
    <property type="match status" value="1"/>
</dbReference>
<dbReference type="InterPro" id="IPR027956">
    <property type="entry name" value="CIROZ"/>
</dbReference>
<proteinExistence type="predicted"/>
<keyword evidence="2" id="KW-0472">Membrane</keyword>
<feature type="region of interest" description="Disordered" evidence="1">
    <location>
        <begin position="1210"/>
        <end position="1236"/>
    </location>
</feature>
<organism evidence="4 5">
    <name type="scientific">Balaenoptera physalus</name>
    <name type="common">Fin whale</name>
    <name type="synonym">Balaena physalus</name>
    <dbReference type="NCBI Taxonomy" id="9770"/>
    <lineage>
        <taxon>Eukaryota</taxon>
        <taxon>Metazoa</taxon>
        <taxon>Chordata</taxon>
        <taxon>Craniata</taxon>
        <taxon>Vertebrata</taxon>
        <taxon>Euteleostomi</taxon>
        <taxon>Mammalia</taxon>
        <taxon>Eutheria</taxon>
        <taxon>Laurasiatheria</taxon>
        <taxon>Artiodactyla</taxon>
        <taxon>Whippomorpha</taxon>
        <taxon>Cetacea</taxon>
        <taxon>Mysticeti</taxon>
        <taxon>Balaenopteridae</taxon>
        <taxon>Balaenoptera</taxon>
    </lineage>
</organism>
<feature type="region of interest" description="Disordered" evidence="1">
    <location>
        <begin position="1383"/>
        <end position="1403"/>
    </location>
</feature>
<feature type="compositionally biased region" description="Polar residues" evidence="1">
    <location>
        <begin position="275"/>
        <end position="285"/>
    </location>
</feature>
<feature type="transmembrane region" description="Helical" evidence="2">
    <location>
        <begin position="84"/>
        <end position="104"/>
    </location>
</feature>
<dbReference type="EMBL" id="SGJD01008272">
    <property type="protein sequence ID" value="KAB0389166.1"/>
    <property type="molecule type" value="Genomic_DNA"/>
</dbReference>
<feature type="non-terminal residue" evidence="4">
    <location>
        <position position="1"/>
    </location>
</feature>
<feature type="compositionally biased region" description="Polar residues" evidence="1">
    <location>
        <begin position="547"/>
        <end position="564"/>
    </location>
</feature>
<evidence type="ECO:0000256" key="2">
    <source>
        <dbReference type="SAM" id="Phobius"/>
    </source>
</evidence>
<feature type="region of interest" description="Disordered" evidence="1">
    <location>
        <begin position="264"/>
        <end position="308"/>
    </location>
</feature>
<sequence>PPSPSSPLSHHHYHFHYHHHHHDHHHHHHHHYPTITITIITMITTIMTTTITIMTTTITIITIIPPSPSPSLPLSLPSSSPSSPFISTTTVTVITAIVIIQSIYRKKLKLRNWDLQGPPYSLDSFPAKCGYFLRHSPDVSSDRVQAGPRECPLPAHIHSANRLRGLGVGVGVPRMGFSPEAVAPELQDVSLPLPLGSTSGHAPMANVPLEHCKGNRGQDSDRAAYPVAAVHRRGAGGFSGGRQPDGIINSMMISVDVTATTLTFQSPRQDPVQRQEVSGGQQPYQAGSLKEWHPRGGPGEQSAGSPRQALRVADERLLQSRIQLVVLIVVAGTVIPARDGGLVHIPKQRLDLVKRGSYLEESLSLKFPVTENRDFAAVGVLAAGVIQVQQCQEAQGALGTQAFYRVVLSLGFAEVAAPILWTAESSFQGVGESHGFLLPGLTGPTPNPGKRWCQAHWLELAGEQEGCGELGRVKEPLQEDYHLLPFPSSKLQEASGKGFLRVSLTSLPVGQPMEVPRPDFHPRAHPHEASVDPARHEAPLFHHHSTKGSPTQTSGHVSSPSNSDHSPEKAGLPESSHLSAAQLKSPPTGRLSQGDVAADQPMRGPWQASKEVQPLTKPLVTSLAEESLRAPTDISSPSLAEPRDPFTAGQGTPRQEPAEPTLATSLERHRPPELQNIMQGLLRDPLAGESMESLQLQFRHLSEKAGPSLEEGFETQPRRRGLRQRPERWTTEAQEQQQGDKVGGDERGPMRSDSKGSLLRACAAPALHVEDSMEVAAGADTSVISEILAESSSATPGLVAGGGAAGDIRSSQRGGQDGVMWTDAHSHGAGYSPAPPGTTDPAAGDGLTLDQASSFAQLLGPERGCNEVPEHDTSGLSCHSWSRDISGQGQRSCFPPGQGLPPRDLGERSAWEWLRDPAVLSSNDDDGDDDDAGLATDGGHSGISRREIRGCSLPRILRITPAPSSPGKLSLSLLGGGSRSPEECGLTSPFTHRVKGRQAPSSHRRWMVGLVSGELQPQPRPRQLLPFDFLPASPSPDADCKRTAGPFVSFTTCWETSGLLQRQGRQGQELQQLTPLHEEPTSALPMILLMEERSAASLGRLSSPRAKPLLNSPGGSPMKVKASELWLVAFTCSWTDCTDHLAPSQLQDRAVRVLRTWGVRKRGVYLCRGVHVLSQHTFISFPLPANLSLHICQVELLKQSPSVGLLGEPHTAGNTKGLRQANRNLGKGSDSDSGKTGQCPSVCHICLGAPGPGTGVRSEKQLFLAMTEKGMTSACPRILGDFLRRGWAGGLQKGGEQELGDGTLRELVSAECLGLGKQMEAPSGSGVPVGATTGARIPKMRHREKPPKDSQTTRGGLGGDGSTIAGGKLWPLSTAWDSGIAASHPQAPLSSRWEPGSPRAPSPVPVPLKEPALFQAVDNFPGGLGPMGAHLPNESTKVVLRAPELGV</sequence>
<feature type="region of interest" description="Disordered" evidence="1">
    <location>
        <begin position="919"/>
        <end position="945"/>
    </location>
</feature>
<gene>
    <name evidence="4" type="ORF">E2I00_003577</name>
</gene>
<feature type="region of interest" description="Disordered" evidence="1">
    <location>
        <begin position="541"/>
        <end position="614"/>
    </location>
</feature>
<reference evidence="4 5" key="1">
    <citation type="journal article" date="2019" name="PLoS ONE">
        <title>Genomic analyses reveal an absence of contemporary introgressive admixture between fin whales and blue whales, despite known hybrids.</title>
        <authorList>
            <person name="Westbury M.V."/>
            <person name="Petersen B."/>
            <person name="Lorenzen E.D."/>
        </authorList>
    </citation>
    <scope>NUCLEOTIDE SEQUENCE [LARGE SCALE GENOMIC DNA]</scope>
    <source>
        <strain evidence="4">FinWhale-01</strain>
    </source>
</reference>
<keyword evidence="5" id="KW-1185">Reference proteome</keyword>
<dbReference type="InterPro" id="IPR049521">
    <property type="entry name" value="CIROZ_b"/>
</dbReference>
<feature type="compositionally biased region" description="Polar residues" evidence="1">
    <location>
        <begin position="874"/>
        <end position="891"/>
    </location>
</feature>
<feature type="region of interest" description="Disordered" evidence="1">
    <location>
        <begin position="967"/>
        <end position="998"/>
    </location>
</feature>
<evidence type="ECO:0000313" key="4">
    <source>
        <dbReference type="EMBL" id="KAB0389166.1"/>
    </source>
</evidence>
<dbReference type="PANTHER" id="PTHR38653">
    <property type="entry name" value="GENE 572-RELATED"/>
    <property type="match status" value="1"/>
</dbReference>
<feature type="compositionally biased region" description="Basic and acidic residues" evidence="1">
    <location>
        <begin position="742"/>
        <end position="754"/>
    </location>
</feature>
<keyword evidence="2" id="KW-1133">Transmembrane helix</keyword>
<feature type="region of interest" description="Disordered" evidence="1">
    <location>
        <begin position="866"/>
        <end position="905"/>
    </location>
</feature>
<keyword evidence="2" id="KW-0812">Transmembrane</keyword>
<evidence type="ECO:0000313" key="5">
    <source>
        <dbReference type="Proteomes" id="UP000437017"/>
    </source>
</evidence>
<comment type="caution">
    <text evidence="4">The sequence shown here is derived from an EMBL/GenBank/DDBJ whole genome shotgun (WGS) entry which is preliminary data.</text>
</comment>
<feature type="domain" description="CIROZ beta" evidence="3">
    <location>
        <begin position="342"/>
        <end position="428"/>
    </location>
</feature>
<evidence type="ECO:0000259" key="3">
    <source>
        <dbReference type="Pfam" id="PF15094"/>
    </source>
</evidence>
<evidence type="ECO:0000256" key="1">
    <source>
        <dbReference type="SAM" id="MobiDB-lite"/>
    </source>
</evidence>
<feature type="region of interest" description="Disordered" evidence="1">
    <location>
        <begin position="626"/>
        <end position="671"/>
    </location>
</feature>
<dbReference type="Proteomes" id="UP000437017">
    <property type="component" value="Unassembled WGS sequence"/>
</dbReference>
<feature type="region of interest" description="Disordered" evidence="1">
    <location>
        <begin position="1319"/>
        <end position="1364"/>
    </location>
</feature>
<dbReference type="OrthoDB" id="8946479at2759"/>
<protein>
    <recommendedName>
        <fullName evidence="3">CIROZ beta domain-containing protein</fullName>
    </recommendedName>
</protein>
<accession>A0A643BMH6</accession>
<feature type="transmembrane region" description="Helical" evidence="2">
    <location>
        <begin position="35"/>
        <end position="64"/>
    </location>
</feature>
<feature type="region of interest" description="Disordered" evidence="1">
    <location>
        <begin position="703"/>
        <end position="756"/>
    </location>
</feature>